<dbReference type="PROSITE" id="PS51184">
    <property type="entry name" value="JMJC"/>
    <property type="match status" value="1"/>
</dbReference>
<evidence type="ECO:0000256" key="1">
    <source>
        <dbReference type="ARBA" id="ARBA00004496"/>
    </source>
</evidence>
<dbReference type="AlphaFoldDB" id="D7G776"/>
<proteinExistence type="predicted"/>
<dbReference type="OrthoDB" id="44887at2759"/>
<evidence type="ECO:0000259" key="4">
    <source>
        <dbReference type="PROSITE" id="PS51184"/>
    </source>
</evidence>
<keyword evidence="2" id="KW-0963">Cytoplasm</keyword>
<feature type="domain" description="JmjC" evidence="4">
    <location>
        <begin position="105"/>
        <end position="273"/>
    </location>
</feature>
<gene>
    <name evidence="5" type="ORF">Esi_0008_0240</name>
</gene>
<name>D7G776_ECTSI</name>
<accession>D7G776</accession>
<dbReference type="EMBL" id="FN649035">
    <property type="protein sequence ID" value="CBJ25769.1"/>
    <property type="molecule type" value="Genomic_DNA"/>
</dbReference>
<dbReference type="Pfam" id="PF13621">
    <property type="entry name" value="Cupin_8"/>
    <property type="match status" value="1"/>
</dbReference>
<dbReference type="SMART" id="SM00558">
    <property type="entry name" value="JmjC"/>
    <property type="match status" value="1"/>
</dbReference>
<dbReference type="SUPFAM" id="SSF51197">
    <property type="entry name" value="Clavaminate synthase-like"/>
    <property type="match status" value="1"/>
</dbReference>
<keyword evidence="6" id="KW-1185">Reference proteome</keyword>
<evidence type="ECO:0000313" key="5">
    <source>
        <dbReference type="EMBL" id="CBJ25769.1"/>
    </source>
</evidence>
<protein>
    <recommendedName>
        <fullName evidence="4">JmjC domain-containing protein</fullName>
    </recommendedName>
</protein>
<evidence type="ECO:0000313" key="6">
    <source>
        <dbReference type="Proteomes" id="UP000002630"/>
    </source>
</evidence>
<dbReference type="OMA" id="SWECSSW"/>
<dbReference type="InParanoid" id="D7G776"/>
<sequence>MATRAPADIDETEASPSIFQVLVQRERPLVLRNAARSWKGQPILENPRVKRLRTTWRIHPLGVSTVWEADCIFLEASVGQFLEWEKSAEPLSAEGDNPFRHYDRNAHWSYADYKHLKELEDDWAKALEPIIDWSTLGCEKAATDSTLWLGTGGSHTPLHFDTYGVNLVAQLHGRKKWLLYPPADTTALAPTRIPYEESSVFSQVDARAPDLVRFPQFAEAHPLAVTLEPGDVLFVPKHWWHFVEATDTSLSVNVWVDTPNDSEDRAKESVARVLMTSLAGGLDAEVGPGWLNPTEQAVWPIEETLAVASLAFQGLNAHPEEESSDHENGAAGARAGGDFSVRAMADAITAPDVLQMVFERIAQKRRIA</sequence>
<comment type="subcellular location">
    <subcellularLocation>
        <location evidence="1">Cytoplasm</location>
    </subcellularLocation>
</comment>
<evidence type="ECO:0000256" key="3">
    <source>
        <dbReference type="ARBA" id="ARBA00037342"/>
    </source>
</evidence>
<dbReference type="STRING" id="2880.D7G776"/>
<dbReference type="eggNOG" id="KOG2132">
    <property type="taxonomic scope" value="Eukaryota"/>
</dbReference>
<comment type="function">
    <text evidence="3">May play a role in cellular stress response.</text>
</comment>
<organism evidence="5 6">
    <name type="scientific">Ectocarpus siliculosus</name>
    <name type="common">Brown alga</name>
    <name type="synonym">Conferva siliculosa</name>
    <dbReference type="NCBI Taxonomy" id="2880"/>
    <lineage>
        <taxon>Eukaryota</taxon>
        <taxon>Sar</taxon>
        <taxon>Stramenopiles</taxon>
        <taxon>Ochrophyta</taxon>
        <taxon>PX clade</taxon>
        <taxon>Phaeophyceae</taxon>
        <taxon>Ectocarpales</taxon>
        <taxon>Ectocarpaceae</taxon>
        <taxon>Ectocarpus</taxon>
    </lineage>
</organism>
<dbReference type="Gene3D" id="2.60.120.650">
    <property type="entry name" value="Cupin"/>
    <property type="match status" value="1"/>
</dbReference>
<dbReference type="GO" id="GO:0005737">
    <property type="term" value="C:cytoplasm"/>
    <property type="evidence" value="ECO:0007669"/>
    <property type="project" value="UniProtKB-SubCell"/>
</dbReference>
<dbReference type="Proteomes" id="UP000002630">
    <property type="component" value="Linkage Group LG02"/>
</dbReference>
<evidence type="ECO:0000256" key="2">
    <source>
        <dbReference type="ARBA" id="ARBA00022490"/>
    </source>
</evidence>
<dbReference type="InterPro" id="IPR041667">
    <property type="entry name" value="Cupin_8"/>
</dbReference>
<dbReference type="PANTHER" id="PTHR12461:SF43">
    <property type="entry name" value="HSPB1-ASSOCIATED PROTEIN 1"/>
    <property type="match status" value="1"/>
</dbReference>
<reference evidence="5 6" key="1">
    <citation type="journal article" date="2010" name="Nature">
        <title>The Ectocarpus genome and the independent evolution of multicellularity in brown algae.</title>
        <authorList>
            <person name="Cock J.M."/>
            <person name="Sterck L."/>
            <person name="Rouze P."/>
            <person name="Scornet D."/>
            <person name="Allen A.E."/>
            <person name="Amoutzias G."/>
            <person name="Anthouard V."/>
            <person name="Artiguenave F."/>
            <person name="Aury J.M."/>
            <person name="Badger J.H."/>
            <person name="Beszteri B."/>
            <person name="Billiau K."/>
            <person name="Bonnet E."/>
            <person name="Bothwell J.H."/>
            <person name="Bowler C."/>
            <person name="Boyen C."/>
            <person name="Brownlee C."/>
            <person name="Carrano C.J."/>
            <person name="Charrier B."/>
            <person name="Cho G.Y."/>
            <person name="Coelho S.M."/>
            <person name="Collen J."/>
            <person name="Corre E."/>
            <person name="Da Silva C."/>
            <person name="Delage L."/>
            <person name="Delaroque N."/>
            <person name="Dittami S.M."/>
            <person name="Doulbeau S."/>
            <person name="Elias M."/>
            <person name="Farnham G."/>
            <person name="Gachon C.M."/>
            <person name="Gschloessl B."/>
            <person name="Heesch S."/>
            <person name="Jabbari K."/>
            <person name="Jubin C."/>
            <person name="Kawai H."/>
            <person name="Kimura K."/>
            <person name="Kloareg B."/>
            <person name="Kupper F.C."/>
            <person name="Lang D."/>
            <person name="Le Bail A."/>
            <person name="Leblanc C."/>
            <person name="Lerouge P."/>
            <person name="Lohr M."/>
            <person name="Lopez P.J."/>
            <person name="Martens C."/>
            <person name="Maumus F."/>
            <person name="Michel G."/>
            <person name="Miranda-Saavedra D."/>
            <person name="Morales J."/>
            <person name="Moreau H."/>
            <person name="Motomura T."/>
            <person name="Nagasato C."/>
            <person name="Napoli C.A."/>
            <person name="Nelson D.R."/>
            <person name="Nyvall-Collen P."/>
            <person name="Peters A.F."/>
            <person name="Pommier C."/>
            <person name="Potin P."/>
            <person name="Poulain J."/>
            <person name="Quesneville H."/>
            <person name="Read B."/>
            <person name="Rensing S.A."/>
            <person name="Ritter A."/>
            <person name="Rousvoal S."/>
            <person name="Samanta M."/>
            <person name="Samson G."/>
            <person name="Schroeder D.C."/>
            <person name="Segurens B."/>
            <person name="Strittmatter M."/>
            <person name="Tonon T."/>
            <person name="Tregear J.W."/>
            <person name="Valentin K."/>
            <person name="von Dassow P."/>
            <person name="Yamagishi T."/>
            <person name="Van de Peer Y."/>
            <person name="Wincker P."/>
        </authorList>
    </citation>
    <scope>NUCLEOTIDE SEQUENCE [LARGE SCALE GENOMIC DNA]</scope>
    <source>
        <strain evidence="6">Ec32 / CCAP1310/4</strain>
    </source>
</reference>
<dbReference type="PANTHER" id="PTHR12461">
    <property type="entry name" value="HYPOXIA-INDUCIBLE FACTOR 1 ALPHA INHIBITOR-RELATED"/>
    <property type="match status" value="1"/>
</dbReference>
<dbReference type="EMBL" id="FN649727">
    <property type="protein sequence ID" value="CBJ25769.1"/>
    <property type="molecule type" value="Genomic_DNA"/>
</dbReference>
<dbReference type="InterPro" id="IPR003347">
    <property type="entry name" value="JmjC_dom"/>
</dbReference>